<proteinExistence type="predicted"/>
<reference evidence="1" key="2">
    <citation type="journal article" date="2024" name="Plant">
        <title>Genomic evolution and insights into agronomic trait innovations of Sesamum species.</title>
        <authorList>
            <person name="Miao H."/>
            <person name="Wang L."/>
            <person name="Qu L."/>
            <person name="Liu H."/>
            <person name="Sun Y."/>
            <person name="Le M."/>
            <person name="Wang Q."/>
            <person name="Wei S."/>
            <person name="Zheng Y."/>
            <person name="Lin W."/>
            <person name="Duan Y."/>
            <person name="Cao H."/>
            <person name="Xiong S."/>
            <person name="Wang X."/>
            <person name="Wei L."/>
            <person name="Li C."/>
            <person name="Ma Q."/>
            <person name="Ju M."/>
            <person name="Zhao R."/>
            <person name="Li G."/>
            <person name="Mu C."/>
            <person name="Tian Q."/>
            <person name="Mei H."/>
            <person name="Zhang T."/>
            <person name="Gao T."/>
            <person name="Zhang H."/>
        </authorList>
    </citation>
    <scope>NUCLEOTIDE SEQUENCE</scope>
    <source>
        <strain evidence="1">G02</strain>
    </source>
</reference>
<dbReference type="AlphaFoldDB" id="A0AAW2MEG6"/>
<gene>
    <name evidence="1" type="ORF">Sradi_4938800</name>
</gene>
<accession>A0AAW2MEG6</accession>
<evidence type="ECO:0000313" key="1">
    <source>
        <dbReference type="EMBL" id="KAL0329521.1"/>
    </source>
</evidence>
<organism evidence="1">
    <name type="scientific">Sesamum radiatum</name>
    <name type="common">Black benniseed</name>
    <dbReference type="NCBI Taxonomy" id="300843"/>
    <lineage>
        <taxon>Eukaryota</taxon>
        <taxon>Viridiplantae</taxon>
        <taxon>Streptophyta</taxon>
        <taxon>Embryophyta</taxon>
        <taxon>Tracheophyta</taxon>
        <taxon>Spermatophyta</taxon>
        <taxon>Magnoliopsida</taxon>
        <taxon>eudicotyledons</taxon>
        <taxon>Gunneridae</taxon>
        <taxon>Pentapetalae</taxon>
        <taxon>asterids</taxon>
        <taxon>lamiids</taxon>
        <taxon>Lamiales</taxon>
        <taxon>Pedaliaceae</taxon>
        <taxon>Sesamum</taxon>
    </lineage>
</organism>
<protein>
    <submittedName>
        <fullName evidence="1">Uncharacterized protein</fullName>
    </submittedName>
</protein>
<sequence length="104" mass="11969">MRLFKEVLQEYIRPVGQSFKLWQDPWHPNLVLFTVIQGHLVCTTGLSLDSLLAEVMQDGSWIWPETTNNEVLEMLEELVDGKFLFKSGLTELNQSQNKCITLGM</sequence>
<reference evidence="1" key="1">
    <citation type="submission" date="2020-06" db="EMBL/GenBank/DDBJ databases">
        <authorList>
            <person name="Li T."/>
            <person name="Hu X."/>
            <person name="Zhang T."/>
            <person name="Song X."/>
            <person name="Zhang H."/>
            <person name="Dai N."/>
            <person name="Sheng W."/>
            <person name="Hou X."/>
            <person name="Wei L."/>
        </authorList>
    </citation>
    <scope>NUCLEOTIDE SEQUENCE</scope>
    <source>
        <strain evidence="1">G02</strain>
        <tissue evidence="1">Leaf</tissue>
    </source>
</reference>
<dbReference type="EMBL" id="JACGWJ010000022">
    <property type="protein sequence ID" value="KAL0329521.1"/>
    <property type="molecule type" value="Genomic_DNA"/>
</dbReference>
<comment type="caution">
    <text evidence="1">The sequence shown here is derived from an EMBL/GenBank/DDBJ whole genome shotgun (WGS) entry which is preliminary data.</text>
</comment>
<name>A0AAW2MEG6_SESRA</name>